<evidence type="ECO:0000313" key="1">
    <source>
        <dbReference type="EMBL" id="PPK91885.1"/>
    </source>
</evidence>
<sequence>MAPVSPVITAPEPAEADSPGALVKGTLERADDCLYLNGVPIIWVAGTTWDESAAKVRTPDGSSVAVGGDVSGGGGQVSEVGTVYGEEVADRVAKCSDGGDKAVYISGASTA</sequence>
<accession>A0A2S6ICD6</accession>
<evidence type="ECO:0000313" key="2">
    <source>
        <dbReference type="Proteomes" id="UP000239485"/>
    </source>
</evidence>
<dbReference type="AlphaFoldDB" id="A0A2S6ICD6"/>
<dbReference type="Proteomes" id="UP000239485">
    <property type="component" value="Unassembled WGS sequence"/>
</dbReference>
<keyword evidence="2" id="KW-1185">Reference proteome</keyword>
<name>A0A2S6ICD6_9ACTN</name>
<dbReference type="EMBL" id="PTJD01000020">
    <property type="protein sequence ID" value="PPK91885.1"/>
    <property type="molecule type" value="Genomic_DNA"/>
</dbReference>
<protein>
    <submittedName>
        <fullName evidence="1">Uncharacterized protein</fullName>
    </submittedName>
</protein>
<comment type="caution">
    <text evidence="1">The sequence shown here is derived from an EMBL/GenBank/DDBJ whole genome shotgun (WGS) entry which is preliminary data.</text>
</comment>
<proteinExistence type="predicted"/>
<organism evidence="1 2">
    <name type="scientific">Kineococcus xinjiangensis</name>
    <dbReference type="NCBI Taxonomy" id="512762"/>
    <lineage>
        <taxon>Bacteria</taxon>
        <taxon>Bacillati</taxon>
        <taxon>Actinomycetota</taxon>
        <taxon>Actinomycetes</taxon>
        <taxon>Kineosporiales</taxon>
        <taxon>Kineosporiaceae</taxon>
        <taxon>Kineococcus</taxon>
    </lineage>
</organism>
<gene>
    <name evidence="1" type="ORF">CLV92_1204</name>
</gene>
<reference evidence="1 2" key="1">
    <citation type="submission" date="2018-02" db="EMBL/GenBank/DDBJ databases">
        <title>Genomic Encyclopedia of Archaeal and Bacterial Type Strains, Phase II (KMG-II): from individual species to whole genera.</title>
        <authorList>
            <person name="Goeker M."/>
        </authorList>
    </citation>
    <scope>NUCLEOTIDE SEQUENCE [LARGE SCALE GENOMIC DNA]</scope>
    <source>
        <strain evidence="1 2">DSM 22857</strain>
    </source>
</reference>